<keyword evidence="2" id="KW-1185">Reference proteome</keyword>
<evidence type="ECO:0000313" key="2">
    <source>
        <dbReference type="Proteomes" id="UP000030686"/>
    </source>
</evidence>
<sequence length="139" mass="15765">MPESIGTRLFRGTRAIFKYRKERGILVNNIRSYIATLRQMPEGNYLIEVALNIQSLKVQADKVKWASQALAVDAADMKYVTSQGIAHFTCTIPQICDMVGRDTLQMAKILHDHIHRPIINTEHEIALHLEHALANLGYI</sequence>
<organism evidence="1 2">
    <name type="scientific">Penicillium roqueforti (strain FM164)</name>
    <dbReference type="NCBI Taxonomy" id="1365484"/>
    <lineage>
        <taxon>Eukaryota</taxon>
        <taxon>Fungi</taxon>
        <taxon>Dikarya</taxon>
        <taxon>Ascomycota</taxon>
        <taxon>Pezizomycotina</taxon>
        <taxon>Eurotiomycetes</taxon>
        <taxon>Eurotiomycetidae</taxon>
        <taxon>Eurotiales</taxon>
        <taxon>Aspergillaceae</taxon>
        <taxon>Penicillium</taxon>
    </lineage>
</organism>
<dbReference type="Proteomes" id="UP000030686">
    <property type="component" value="Unassembled WGS sequence"/>
</dbReference>
<accession>W6PRS6</accession>
<reference evidence="1" key="1">
    <citation type="journal article" date="2014" name="Nat. Commun.">
        <title>Multiple recent horizontal transfers of a large genomic region in cheese making fungi.</title>
        <authorList>
            <person name="Cheeseman K."/>
            <person name="Ropars J."/>
            <person name="Renault P."/>
            <person name="Dupont J."/>
            <person name="Gouzy J."/>
            <person name="Branca A."/>
            <person name="Abraham A.L."/>
            <person name="Ceppi M."/>
            <person name="Conseiller E."/>
            <person name="Debuchy R."/>
            <person name="Malagnac F."/>
            <person name="Goarin A."/>
            <person name="Silar P."/>
            <person name="Lacoste S."/>
            <person name="Sallet E."/>
            <person name="Bensimon A."/>
            <person name="Giraud T."/>
            <person name="Brygoo Y."/>
        </authorList>
    </citation>
    <scope>NUCLEOTIDE SEQUENCE [LARGE SCALE GENOMIC DNA]</scope>
    <source>
        <strain evidence="1">FM164</strain>
    </source>
</reference>
<dbReference type="AlphaFoldDB" id="W6PRS6"/>
<evidence type="ECO:0000313" key="1">
    <source>
        <dbReference type="EMBL" id="CDM26456.1"/>
    </source>
</evidence>
<dbReference type="OMA" id="ADKVKWA"/>
<name>W6PRS6_PENRF</name>
<proteinExistence type="predicted"/>
<gene>
    <name evidence="1" type="ORF">PROQFM164_S01g000265</name>
</gene>
<dbReference type="OrthoDB" id="4331777at2759"/>
<dbReference type="EMBL" id="HG792015">
    <property type="protein sequence ID" value="CDM26456.1"/>
    <property type="molecule type" value="Genomic_DNA"/>
</dbReference>
<protein>
    <submittedName>
        <fullName evidence="1">Genomic scaffold, ProqFM164S01</fullName>
    </submittedName>
</protein>